<accession>A0A074Z5J7</accession>
<dbReference type="RefSeq" id="XP_009173851.1">
    <property type="nucleotide sequence ID" value="XM_009175587.1"/>
</dbReference>
<feature type="compositionally biased region" description="Basic and acidic residues" evidence="1">
    <location>
        <begin position="60"/>
        <end position="79"/>
    </location>
</feature>
<proteinExistence type="predicted"/>
<evidence type="ECO:0000313" key="3">
    <source>
        <dbReference type="Proteomes" id="UP000054324"/>
    </source>
</evidence>
<dbReference type="Proteomes" id="UP000054324">
    <property type="component" value="Unassembled WGS sequence"/>
</dbReference>
<organism evidence="2 3">
    <name type="scientific">Opisthorchis viverrini</name>
    <name type="common">Southeast Asian liver fluke</name>
    <dbReference type="NCBI Taxonomy" id="6198"/>
    <lineage>
        <taxon>Eukaryota</taxon>
        <taxon>Metazoa</taxon>
        <taxon>Spiralia</taxon>
        <taxon>Lophotrochozoa</taxon>
        <taxon>Platyhelminthes</taxon>
        <taxon>Trematoda</taxon>
        <taxon>Digenea</taxon>
        <taxon>Opisthorchiida</taxon>
        <taxon>Opisthorchiata</taxon>
        <taxon>Opisthorchiidae</taxon>
        <taxon>Opisthorchis</taxon>
    </lineage>
</organism>
<dbReference type="CTD" id="20329029"/>
<evidence type="ECO:0000256" key="1">
    <source>
        <dbReference type="SAM" id="MobiDB-lite"/>
    </source>
</evidence>
<protein>
    <submittedName>
        <fullName evidence="2">Uncharacterized protein</fullName>
    </submittedName>
</protein>
<dbReference type="EMBL" id="KL596900">
    <property type="protein sequence ID" value="KER22406.1"/>
    <property type="molecule type" value="Genomic_DNA"/>
</dbReference>
<feature type="region of interest" description="Disordered" evidence="1">
    <location>
        <begin position="34"/>
        <end position="79"/>
    </location>
</feature>
<sequence length="79" mass="9193">MAIPYRNNTLDVIRMILQDRDTRAFFPNDDAKQRNHVRAKGQIHSSDGQAASYVNRGTQKTREVEEDGKFRHDVHAREI</sequence>
<dbReference type="AlphaFoldDB" id="A0A074Z5J7"/>
<evidence type="ECO:0000313" key="2">
    <source>
        <dbReference type="EMBL" id="KER22406.1"/>
    </source>
</evidence>
<dbReference type="GeneID" id="20329029"/>
<keyword evidence="3" id="KW-1185">Reference proteome</keyword>
<dbReference type="KEGG" id="ovi:T265_14863"/>
<name>A0A074Z5J7_OPIVI</name>
<feature type="non-terminal residue" evidence="2">
    <location>
        <position position="79"/>
    </location>
</feature>
<reference evidence="2 3" key="1">
    <citation type="submission" date="2013-11" db="EMBL/GenBank/DDBJ databases">
        <title>Opisthorchis viverrini - life in the bile duct.</title>
        <authorList>
            <person name="Young N.D."/>
            <person name="Nagarajan N."/>
            <person name="Lin S.J."/>
            <person name="Korhonen P.K."/>
            <person name="Jex A.R."/>
            <person name="Hall R.S."/>
            <person name="Safavi-Hemami H."/>
            <person name="Kaewkong W."/>
            <person name="Bertrand D."/>
            <person name="Gao S."/>
            <person name="Seet Q."/>
            <person name="Wongkham S."/>
            <person name="Teh B.T."/>
            <person name="Wongkham C."/>
            <person name="Intapan P.M."/>
            <person name="Maleewong W."/>
            <person name="Yang X."/>
            <person name="Hu M."/>
            <person name="Wang Z."/>
            <person name="Hofmann A."/>
            <person name="Sternberg P.W."/>
            <person name="Tan P."/>
            <person name="Wang J."/>
            <person name="Gasser R.B."/>
        </authorList>
    </citation>
    <scope>NUCLEOTIDE SEQUENCE [LARGE SCALE GENOMIC DNA]</scope>
</reference>
<gene>
    <name evidence="2" type="ORF">T265_14863</name>
</gene>